<dbReference type="PROSITE" id="PS50202">
    <property type="entry name" value="MSP"/>
    <property type="match status" value="1"/>
</dbReference>
<dbReference type="GO" id="GO:0061709">
    <property type="term" value="P:reticulophagy"/>
    <property type="evidence" value="ECO:0007669"/>
    <property type="project" value="UniProtKB-ARBA"/>
</dbReference>
<dbReference type="GO" id="GO:0007009">
    <property type="term" value="P:plasma membrane organization"/>
    <property type="evidence" value="ECO:0007669"/>
    <property type="project" value="UniProtKB-ARBA"/>
</dbReference>
<evidence type="ECO:0000256" key="4">
    <source>
        <dbReference type="ARBA" id="ARBA00022989"/>
    </source>
</evidence>
<comment type="caution">
    <text evidence="9">The sequence shown here is derived from an EMBL/GenBank/DDBJ whole genome shotgun (WGS) entry which is preliminary data.</text>
</comment>
<dbReference type="InterPro" id="IPR013783">
    <property type="entry name" value="Ig-like_fold"/>
</dbReference>
<dbReference type="InterPro" id="IPR000535">
    <property type="entry name" value="MSP_dom"/>
</dbReference>
<dbReference type="GO" id="GO:0033149">
    <property type="term" value="F:FFAT motif binding"/>
    <property type="evidence" value="ECO:0007669"/>
    <property type="project" value="TreeGrafter"/>
</dbReference>
<dbReference type="GO" id="GO:0035091">
    <property type="term" value="F:phosphatidylinositol binding"/>
    <property type="evidence" value="ECO:0007669"/>
    <property type="project" value="UniProtKB-ARBA"/>
</dbReference>
<dbReference type="GO" id="GO:0005886">
    <property type="term" value="C:plasma membrane"/>
    <property type="evidence" value="ECO:0007669"/>
    <property type="project" value="TreeGrafter"/>
</dbReference>
<dbReference type="GO" id="GO:0061817">
    <property type="term" value="P:endoplasmic reticulum-plasma membrane tethering"/>
    <property type="evidence" value="ECO:0007669"/>
    <property type="project" value="TreeGrafter"/>
</dbReference>
<dbReference type="GO" id="GO:0160219">
    <property type="term" value="C:cortical endoplasmic reticulum membrane"/>
    <property type="evidence" value="ECO:0007669"/>
    <property type="project" value="UniProtKB-ARBA"/>
</dbReference>
<feature type="region of interest" description="Disordered" evidence="6">
    <location>
        <begin position="137"/>
        <end position="189"/>
    </location>
</feature>
<feature type="compositionally biased region" description="Polar residues" evidence="6">
    <location>
        <begin position="168"/>
        <end position="180"/>
    </location>
</feature>
<evidence type="ECO:0000256" key="6">
    <source>
        <dbReference type="SAM" id="MobiDB-lite"/>
    </source>
</evidence>
<dbReference type="SUPFAM" id="SSF49354">
    <property type="entry name" value="PapD-like"/>
    <property type="match status" value="1"/>
</dbReference>
<keyword evidence="10" id="KW-1185">Reference proteome</keyword>
<keyword evidence="5 7" id="KW-0472">Membrane</keyword>
<evidence type="ECO:0000259" key="8">
    <source>
        <dbReference type="PROSITE" id="PS50202"/>
    </source>
</evidence>
<comment type="similarity">
    <text evidence="2">Belongs to the VAMP-associated protein (VAP) (TC 9.B.17) family.</text>
</comment>
<evidence type="ECO:0000313" key="9">
    <source>
        <dbReference type="EMBL" id="KAG0652422.1"/>
    </source>
</evidence>
<keyword evidence="4 7" id="KW-1133">Transmembrane helix</keyword>
<evidence type="ECO:0000256" key="3">
    <source>
        <dbReference type="ARBA" id="ARBA00022692"/>
    </source>
</evidence>
<dbReference type="InterPro" id="IPR008962">
    <property type="entry name" value="PapD-like_sf"/>
</dbReference>
<dbReference type="EMBL" id="VNKQ01000003">
    <property type="protein sequence ID" value="KAG0652422.1"/>
    <property type="molecule type" value="Genomic_DNA"/>
</dbReference>
<dbReference type="GO" id="GO:0160214">
    <property type="term" value="F:endoplasmic reticulum-plasma membrane adaptor activity"/>
    <property type="evidence" value="ECO:0007669"/>
    <property type="project" value="UniProtKB-ARBA"/>
</dbReference>
<feature type="domain" description="MSP" evidence="8">
    <location>
        <begin position="2"/>
        <end position="125"/>
    </location>
</feature>
<name>A0A9P7B0P7_9HELO</name>
<dbReference type="OrthoDB" id="264603at2759"/>
<dbReference type="FunFam" id="2.60.40.10:FF:000813">
    <property type="entry name" value="Vesicle-associated protein 1-1"/>
    <property type="match status" value="1"/>
</dbReference>
<dbReference type="AlphaFoldDB" id="A0A9P7B0P7"/>
<accession>A0A9P7B0P7</accession>
<evidence type="ECO:0000256" key="2">
    <source>
        <dbReference type="ARBA" id="ARBA00008932"/>
    </source>
</evidence>
<gene>
    <name evidence="9" type="ORF">D0Z07_0993</name>
</gene>
<proteinExistence type="inferred from homology"/>
<evidence type="ECO:0000256" key="7">
    <source>
        <dbReference type="SAM" id="Phobius"/>
    </source>
</evidence>
<feature type="compositionally biased region" description="Low complexity" evidence="6">
    <location>
        <begin position="153"/>
        <end position="166"/>
    </location>
</feature>
<evidence type="ECO:0000313" key="10">
    <source>
        <dbReference type="Proteomes" id="UP000785200"/>
    </source>
</evidence>
<dbReference type="GO" id="GO:1902647">
    <property type="term" value="P:negative regulation of 1-phosphatidyl-1D-myo-inositol 4,5-bisphosphate biosynthetic process"/>
    <property type="evidence" value="ECO:0007669"/>
    <property type="project" value="UniProtKB-ARBA"/>
</dbReference>
<dbReference type="InterPro" id="IPR016763">
    <property type="entry name" value="VAP"/>
</dbReference>
<dbReference type="PANTHER" id="PTHR10809:SF6">
    <property type="entry name" value="AT11025P-RELATED"/>
    <property type="match status" value="1"/>
</dbReference>
<keyword evidence="3 7" id="KW-0812">Transmembrane</keyword>
<dbReference type="GO" id="GO:0001786">
    <property type="term" value="F:phosphatidylserine binding"/>
    <property type="evidence" value="ECO:0007669"/>
    <property type="project" value="UniProtKB-ARBA"/>
</dbReference>
<dbReference type="Gene3D" id="2.60.40.10">
    <property type="entry name" value="Immunoglobulins"/>
    <property type="match status" value="1"/>
</dbReference>
<dbReference type="Proteomes" id="UP000785200">
    <property type="component" value="Unassembled WGS sequence"/>
</dbReference>
<dbReference type="PIRSF" id="PIRSF019693">
    <property type="entry name" value="VAMP-associated"/>
    <property type="match status" value="1"/>
</dbReference>
<protein>
    <submittedName>
        <fullName evidence="9">Vap</fullName>
    </submittedName>
</protein>
<comment type="subcellular location">
    <subcellularLocation>
        <location evidence="1">Endoplasmic reticulum membrane</location>
        <topology evidence="1">Single-pass type IV membrane protein</topology>
    </subcellularLocation>
</comment>
<sequence length="278" mass="30314">MSVEIEPTELGFQRPFTAEVSQILRIRNPNHTPVAFKVKTTAPKQYCVRPNSGRIEPGKEVEVTVLLQAMKEQPPPDAKCRDKFLVQSVAVTADKEFTNIGAIWQHVDDAERSSVQEKKIRVVYQAGEGAAATPLKNGISVANGGHSTPENAPPAYSSARSPSPEATFTPQTTRTSLSQSKVDDEPKPIATTARETVTSVATSIPTYDELKVELEKAKEKIVSLSQEGGLRLRKVAAGETSNQTVNDVAKHIQQQQGVPLQIVAALCLLCFLIAYFFF</sequence>
<feature type="transmembrane region" description="Helical" evidence="7">
    <location>
        <begin position="258"/>
        <end position="277"/>
    </location>
</feature>
<evidence type="ECO:0000256" key="1">
    <source>
        <dbReference type="ARBA" id="ARBA00004163"/>
    </source>
</evidence>
<organism evidence="9 10">
    <name type="scientific">Hyphodiscus hymeniophilus</name>
    <dbReference type="NCBI Taxonomy" id="353542"/>
    <lineage>
        <taxon>Eukaryota</taxon>
        <taxon>Fungi</taxon>
        <taxon>Dikarya</taxon>
        <taxon>Ascomycota</taxon>
        <taxon>Pezizomycotina</taxon>
        <taxon>Leotiomycetes</taxon>
        <taxon>Helotiales</taxon>
        <taxon>Hyphodiscaceae</taxon>
        <taxon>Hyphodiscus</taxon>
    </lineage>
</organism>
<dbReference type="Pfam" id="PF00635">
    <property type="entry name" value="Motile_Sperm"/>
    <property type="match status" value="1"/>
</dbReference>
<reference evidence="9" key="1">
    <citation type="submission" date="2019-07" db="EMBL/GenBank/DDBJ databases">
        <title>Hyphodiscus hymeniophilus genome sequencing and assembly.</title>
        <authorList>
            <person name="Kramer G."/>
            <person name="Nodwell J."/>
        </authorList>
    </citation>
    <scope>NUCLEOTIDE SEQUENCE</scope>
    <source>
        <strain evidence="9">ATCC 34498</strain>
    </source>
</reference>
<dbReference type="GO" id="GO:0090158">
    <property type="term" value="P:endoplasmic reticulum membrane organization"/>
    <property type="evidence" value="ECO:0007669"/>
    <property type="project" value="TreeGrafter"/>
</dbReference>
<evidence type="ECO:0000256" key="5">
    <source>
        <dbReference type="ARBA" id="ARBA00023136"/>
    </source>
</evidence>
<dbReference type="GO" id="GO:0051685">
    <property type="term" value="P:maintenance of ER location"/>
    <property type="evidence" value="ECO:0007669"/>
    <property type="project" value="UniProtKB-ARBA"/>
</dbReference>
<dbReference type="GO" id="GO:0140506">
    <property type="term" value="F:endoplasmic reticulum-autophagosome adaptor activity"/>
    <property type="evidence" value="ECO:0007669"/>
    <property type="project" value="UniProtKB-ARBA"/>
</dbReference>
<dbReference type="PANTHER" id="PTHR10809">
    <property type="entry name" value="VESICLE-ASSOCIATED MEMBRANE PROTEIN-ASSOCIATED PROTEIN"/>
    <property type="match status" value="1"/>
</dbReference>